<dbReference type="GeneID" id="8622050"/>
<dbReference type="VEuPathDB" id="AmoebaDB:DDB_G0279469"/>
<organism evidence="1 2">
    <name type="scientific">Dictyostelium discoideum</name>
    <name type="common">Social amoeba</name>
    <dbReference type="NCBI Taxonomy" id="44689"/>
    <lineage>
        <taxon>Eukaryota</taxon>
        <taxon>Amoebozoa</taxon>
        <taxon>Evosea</taxon>
        <taxon>Eumycetozoa</taxon>
        <taxon>Dictyostelia</taxon>
        <taxon>Dictyosteliales</taxon>
        <taxon>Dictyosteliaceae</taxon>
        <taxon>Dictyostelium</taxon>
    </lineage>
</organism>
<dbReference type="dictyBase" id="DDB_G0279469"/>
<dbReference type="HOGENOM" id="CLU_3300454_0_0_1"/>
<dbReference type="RefSeq" id="XP_641644.1">
    <property type="nucleotide sequence ID" value="XM_636552.1"/>
</dbReference>
<dbReference type="KEGG" id="ddi:DDB_G0279469"/>
<dbReference type="InParanoid" id="Q54WS3"/>
<reference evidence="1 2" key="1">
    <citation type="journal article" date="2005" name="Nature">
        <title>The genome of the social amoeba Dictyostelium discoideum.</title>
        <authorList>
            <consortium name="The Dictyostelium discoideum Sequencing Consortium"/>
            <person name="Eichinger L."/>
            <person name="Pachebat J.A."/>
            <person name="Glockner G."/>
            <person name="Rajandream M.A."/>
            <person name="Sucgang R."/>
            <person name="Berriman M."/>
            <person name="Song J."/>
            <person name="Olsen R."/>
            <person name="Szafranski K."/>
            <person name="Xu Q."/>
            <person name="Tunggal B."/>
            <person name="Kummerfeld S."/>
            <person name="Madera M."/>
            <person name="Konfortov B.A."/>
            <person name="Rivero F."/>
            <person name="Bankier A.T."/>
            <person name="Lehmann R."/>
            <person name="Hamlin N."/>
            <person name="Davies R."/>
            <person name="Gaudet P."/>
            <person name="Fey P."/>
            <person name="Pilcher K."/>
            <person name="Chen G."/>
            <person name="Saunders D."/>
            <person name="Sodergren E."/>
            <person name="Davis P."/>
            <person name="Kerhornou A."/>
            <person name="Nie X."/>
            <person name="Hall N."/>
            <person name="Anjard C."/>
            <person name="Hemphill L."/>
            <person name="Bason N."/>
            <person name="Farbrother P."/>
            <person name="Desany B."/>
            <person name="Just E."/>
            <person name="Morio T."/>
            <person name="Rost R."/>
            <person name="Churcher C."/>
            <person name="Cooper J."/>
            <person name="Haydock S."/>
            <person name="van Driessche N."/>
            <person name="Cronin A."/>
            <person name="Goodhead I."/>
            <person name="Muzny D."/>
            <person name="Mourier T."/>
            <person name="Pain A."/>
            <person name="Lu M."/>
            <person name="Harper D."/>
            <person name="Lindsay R."/>
            <person name="Hauser H."/>
            <person name="James K."/>
            <person name="Quiles M."/>
            <person name="Madan Babu M."/>
            <person name="Saito T."/>
            <person name="Buchrieser C."/>
            <person name="Wardroper A."/>
            <person name="Felder M."/>
            <person name="Thangavelu M."/>
            <person name="Johnson D."/>
            <person name="Knights A."/>
            <person name="Loulseged H."/>
            <person name="Mungall K."/>
            <person name="Oliver K."/>
            <person name="Price C."/>
            <person name="Quail M.A."/>
            <person name="Urushihara H."/>
            <person name="Hernandez J."/>
            <person name="Rabbinowitsch E."/>
            <person name="Steffen D."/>
            <person name="Sanders M."/>
            <person name="Ma J."/>
            <person name="Kohara Y."/>
            <person name="Sharp S."/>
            <person name="Simmonds M."/>
            <person name="Spiegler S."/>
            <person name="Tivey A."/>
            <person name="Sugano S."/>
            <person name="White B."/>
            <person name="Walker D."/>
            <person name="Woodward J."/>
            <person name="Winckler T."/>
            <person name="Tanaka Y."/>
            <person name="Shaulsky G."/>
            <person name="Schleicher M."/>
            <person name="Weinstock G."/>
            <person name="Rosenthal A."/>
            <person name="Cox E.C."/>
            <person name="Chisholm R.L."/>
            <person name="Gibbs R."/>
            <person name="Loomis W.F."/>
            <person name="Platzer M."/>
            <person name="Kay R.R."/>
            <person name="Williams J."/>
            <person name="Dear P.H."/>
            <person name="Noegel A.A."/>
            <person name="Barrell B."/>
            <person name="Kuspa A."/>
        </authorList>
    </citation>
    <scope>NUCLEOTIDE SEQUENCE [LARGE SCALE GENOMIC DNA]</scope>
    <source>
        <strain evidence="1 2">AX4</strain>
    </source>
</reference>
<gene>
    <name evidence="1" type="ORF">DDB_G0279469</name>
</gene>
<dbReference type="PaxDb" id="44689-DDB0205784"/>
<sequence length="40" mass="4958">MFRYHLRCLPVNYPNHEDWTLSHFFFNCKKTLDFIPILSI</sequence>
<dbReference type="AlphaFoldDB" id="Q54WS3"/>
<evidence type="ECO:0000313" key="2">
    <source>
        <dbReference type="Proteomes" id="UP000002195"/>
    </source>
</evidence>
<accession>Q54WS3</accession>
<evidence type="ECO:0000313" key="1">
    <source>
        <dbReference type="EMBL" id="EAL67673.1"/>
    </source>
</evidence>
<comment type="caution">
    <text evidence="1">The sequence shown here is derived from an EMBL/GenBank/DDBJ whole genome shotgun (WGS) entry which is preliminary data.</text>
</comment>
<proteinExistence type="predicted"/>
<protein>
    <submittedName>
        <fullName evidence="1">Uncharacterized protein</fullName>
    </submittedName>
</protein>
<keyword evidence="2" id="KW-1185">Reference proteome</keyword>
<dbReference type="EMBL" id="AAFI02000031">
    <property type="protein sequence ID" value="EAL67673.1"/>
    <property type="molecule type" value="Genomic_DNA"/>
</dbReference>
<dbReference type="Proteomes" id="UP000002195">
    <property type="component" value="Unassembled WGS sequence"/>
</dbReference>
<name>Q54WS3_DICDI</name>